<keyword evidence="1" id="KW-0175">Coiled coil</keyword>
<gene>
    <name evidence="2" type="ORF">MSPICULIGERA_LOCUS3615</name>
</gene>
<protein>
    <submittedName>
        <fullName evidence="2">Uncharacterized protein</fullName>
    </submittedName>
</protein>
<feature type="coiled-coil region" evidence="1">
    <location>
        <begin position="134"/>
        <end position="161"/>
    </location>
</feature>
<organism evidence="2 3">
    <name type="scientific">Mesorhabditis spiculigera</name>
    <dbReference type="NCBI Taxonomy" id="96644"/>
    <lineage>
        <taxon>Eukaryota</taxon>
        <taxon>Metazoa</taxon>
        <taxon>Ecdysozoa</taxon>
        <taxon>Nematoda</taxon>
        <taxon>Chromadorea</taxon>
        <taxon>Rhabditida</taxon>
        <taxon>Rhabditina</taxon>
        <taxon>Rhabditomorpha</taxon>
        <taxon>Rhabditoidea</taxon>
        <taxon>Rhabditidae</taxon>
        <taxon>Mesorhabditinae</taxon>
        <taxon>Mesorhabditis</taxon>
    </lineage>
</organism>
<comment type="caution">
    <text evidence="2">The sequence shown here is derived from an EMBL/GenBank/DDBJ whole genome shotgun (WGS) entry which is preliminary data.</text>
</comment>
<accession>A0AA36FS17</accession>
<proteinExistence type="predicted"/>
<dbReference type="EMBL" id="CATQJA010000945">
    <property type="protein sequence ID" value="CAJ0564951.1"/>
    <property type="molecule type" value="Genomic_DNA"/>
</dbReference>
<dbReference type="Proteomes" id="UP001177023">
    <property type="component" value="Unassembled WGS sequence"/>
</dbReference>
<keyword evidence="3" id="KW-1185">Reference proteome</keyword>
<evidence type="ECO:0000313" key="2">
    <source>
        <dbReference type="EMBL" id="CAJ0564951.1"/>
    </source>
</evidence>
<feature type="non-terminal residue" evidence="2">
    <location>
        <position position="195"/>
    </location>
</feature>
<name>A0AA36FS17_9BILA</name>
<reference evidence="2" key="1">
    <citation type="submission" date="2023-06" db="EMBL/GenBank/DDBJ databases">
        <authorList>
            <person name="Delattre M."/>
        </authorList>
    </citation>
    <scope>NUCLEOTIDE SEQUENCE</scope>
    <source>
        <strain evidence="2">AF72</strain>
    </source>
</reference>
<dbReference type="AlphaFoldDB" id="A0AA36FS17"/>
<sequence length="195" mass="22552">MARPRRTNFRPEFLDEMMKIVNDGNRLNRRAVHTQPTARSEPVLPGVWIEPVSIARTTSAPSEDMAARARHEVEEAFRLRLRSSCAEVYERRKMLRQSKAAKHMALISIGNASFSLSLPECAEVPEDLENDVFIDEKPEEKENFEDDLEIIEEQEKLESEQAMTMTVPKRRRSFQEICARVIGMLRRRASSHGRK</sequence>
<evidence type="ECO:0000313" key="3">
    <source>
        <dbReference type="Proteomes" id="UP001177023"/>
    </source>
</evidence>
<evidence type="ECO:0000256" key="1">
    <source>
        <dbReference type="SAM" id="Coils"/>
    </source>
</evidence>